<dbReference type="Proteomes" id="UP000259030">
    <property type="component" value="Plasmid pDFI1"/>
</dbReference>
<evidence type="ECO:0000313" key="2">
    <source>
        <dbReference type="EMBL" id="ASN82326.1"/>
    </source>
</evidence>
<organism evidence="2 3">
    <name type="scientific">Deinococcus ficus</name>
    <dbReference type="NCBI Taxonomy" id="317577"/>
    <lineage>
        <taxon>Bacteria</taxon>
        <taxon>Thermotogati</taxon>
        <taxon>Deinococcota</taxon>
        <taxon>Deinococci</taxon>
        <taxon>Deinococcales</taxon>
        <taxon>Deinococcaceae</taxon>
        <taxon>Deinococcus</taxon>
    </lineage>
</organism>
<feature type="region of interest" description="Disordered" evidence="1">
    <location>
        <begin position="56"/>
        <end position="92"/>
    </location>
</feature>
<accession>A0A221T0E3</accession>
<dbReference type="AlphaFoldDB" id="A0A221T0E3"/>
<sequence>MRKAVQPVGTSGGEGQDVLAFPARTAALPKVVGVRLRVHLHGLYGGHPLLEARERRTGDAWQQGDQHHPGPHVQTGTAFPFHNPGLKAAHTM</sequence>
<keyword evidence="2" id="KW-0614">Plasmid</keyword>
<geneLocation type="plasmid" evidence="3">
    <name>pdfi1</name>
</geneLocation>
<proteinExistence type="predicted"/>
<name>A0A221T0E3_9DEIO</name>
<evidence type="ECO:0000256" key="1">
    <source>
        <dbReference type="SAM" id="MobiDB-lite"/>
    </source>
</evidence>
<reference evidence="2 3" key="1">
    <citation type="submission" date="2017-05" db="EMBL/GenBank/DDBJ databases">
        <title>The complete genome sequence of Deinococcus ficus isolated from the rhizosphere of the Ficus religiosa L. in Taiwan.</title>
        <authorList>
            <person name="Wu K.-M."/>
            <person name="Liao T.-L."/>
            <person name="Liu Y.-M."/>
            <person name="Young C.-C."/>
            <person name="Tsai S.-F."/>
        </authorList>
    </citation>
    <scope>NUCLEOTIDE SEQUENCE [LARGE SCALE GENOMIC DNA]</scope>
    <source>
        <strain evidence="2 3">CC-FR2-10</strain>
        <plasmid evidence="3">pdfi1</plasmid>
    </source>
</reference>
<dbReference type="KEGG" id="dfc:DFI_14135"/>
<dbReference type="EMBL" id="CP021082">
    <property type="protein sequence ID" value="ASN82326.1"/>
    <property type="molecule type" value="Genomic_DNA"/>
</dbReference>
<protein>
    <submittedName>
        <fullName evidence="2">Uncharacterized protein</fullName>
    </submittedName>
</protein>
<keyword evidence="3" id="KW-1185">Reference proteome</keyword>
<gene>
    <name evidence="2" type="ORF">DFI_14135</name>
</gene>
<evidence type="ECO:0000313" key="3">
    <source>
        <dbReference type="Proteomes" id="UP000259030"/>
    </source>
</evidence>